<dbReference type="GO" id="GO:0010105">
    <property type="term" value="P:negative regulation of ethylene-activated signaling pathway"/>
    <property type="evidence" value="ECO:0007669"/>
    <property type="project" value="InterPro"/>
</dbReference>
<feature type="compositionally biased region" description="Basic and acidic residues" evidence="4">
    <location>
        <begin position="29"/>
        <end position="42"/>
    </location>
</feature>
<evidence type="ECO:0000313" key="6">
    <source>
        <dbReference type="EnsemblPlants" id="Pp3c7_10100V3.1"/>
    </source>
</evidence>
<dbReference type="OMA" id="HANSDHE"/>
<name>A0A2K1KB64_PHYPA</name>
<dbReference type="PANTHER" id="PTHR44203:SF8">
    <property type="entry name" value="ETHYLENE-OVERPRODUCTION PROTEIN 1"/>
    <property type="match status" value="1"/>
</dbReference>
<reference evidence="5 7" key="1">
    <citation type="journal article" date="2008" name="Science">
        <title>The Physcomitrella genome reveals evolutionary insights into the conquest of land by plants.</title>
        <authorList>
            <person name="Rensing S."/>
            <person name="Lang D."/>
            <person name="Zimmer A."/>
            <person name="Terry A."/>
            <person name="Salamov A."/>
            <person name="Shapiro H."/>
            <person name="Nishiyama T."/>
            <person name="Perroud P.-F."/>
            <person name="Lindquist E."/>
            <person name="Kamisugi Y."/>
            <person name="Tanahashi T."/>
            <person name="Sakakibara K."/>
            <person name="Fujita T."/>
            <person name="Oishi K."/>
            <person name="Shin-I T."/>
            <person name="Kuroki Y."/>
            <person name="Toyoda A."/>
            <person name="Suzuki Y."/>
            <person name="Hashimoto A."/>
            <person name="Yamaguchi K."/>
            <person name="Sugano A."/>
            <person name="Kohara Y."/>
            <person name="Fujiyama A."/>
            <person name="Anterola A."/>
            <person name="Aoki S."/>
            <person name="Ashton N."/>
            <person name="Barbazuk W.B."/>
            <person name="Barker E."/>
            <person name="Bennetzen J."/>
            <person name="Bezanilla M."/>
            <person name="Blankenship R."/>
            <person name="Cho S.H."/>
            <person name="Dutcher S."/>
            <person name="Estelle M."/>
            <person name="Fawcett J.A."/>
            <person name="Gundlach H."/>
            <person name="Hanada K."/>
            <person name="Heyl A."/>
            <person name="Hicks K.A."/>
            <person name="Hugh J."/>
            <person name="Lohr M."/>
            <person name="Mayer K."/>
            <person name="Melkozernov A."/>
            <person name="Murata T."/>
            <person name="Nelson D."/>
            <person name="Pils B."/>
            <person name="Prigge M."/>
            <person name="Reiss B."/>
            <person name="Renner T."/>
            <person name="Rombauts S."/>
            <person name="Rushton P."/>
            <person name="Sanderfoot A."/>
            <person name="Schween G."/>
            <person name="Shiu S.-H."/>
            <person name="Stueber K."/>
            <person name="Theodoulou F.L."/>
            <person name="Tu H."/>
            <person name="Van de Peer Y."/>
            <person name="Verrier P.J."/>
            <person name="Waters E."/>
            <person name="Wood A."/>
            <person name="Yang L."/>
            <person name="Cove D."/>
            <person name="Cuming A."/>
            <person name="Hasebe M."/>
            <person name="Lucas S."/>
            <person name="Mishler D.B."/>
            <person name="Reski R."/>
            <person name="Grigoriev I."/>
            <person name="Quatrano R.S."/>
            <person name="Boore J.L."/>
        </authorList>
    </citation>
    <scope>NUCLEOTIDE SEQUENCE [LARGE SCALE GENOMIC DNA]</scope>
    <source>
        <strain evidence="6 7">cv. Gransden 2004</strain>
    </source>
</reference>
<dbReference type="Proteomes" id="UP000006727">
    <property type="component" value="Chromosome 7"/>
</dbReference>
<dbReference type="PANTHER" id="PTHR44203">
    <property type="entry name" value="ETO1-RELATED"/>
    <property type="match status" value="1"/>
</dbReference>
<dbReference type="EMBL" id="ABEU02000007">
    <property type="protein sequence ID" value="PNR51014.1"/>
    <property type="molecule type" value="Genomic_DNA"/>
</dbReference>
<sequence length="907" mass="101709">MRTLRIADGCRGGNQVHAVCPVEKVAPSPEEHSNVKGERLTYEDSVPSSSTSVSKLSDPPLDPYFKPVDYVDTLAGIYGQLETAAEEDKATLYFEQACVFRGLGETKLLRRSFRSARQHAVTVHEKLVFAAWLKYEKLDEELNDGSPNFCSGRKLECLQHVLIPGLSMDLPSDPCACRCPPGETSSQVGEYRPYNSFVNDIVFHLGGDAVPCNRHKIAGLSVPFNTMLNGDFLEARMCDIGFSKNGISVTGMRAVDHFSKTGRLARLSPEMLLEILSFANRFCCDTLKDACDLSLAIFVRCVDDVMTYFDYALEESARAVVGACLQVFLRELPSSLKSCRQVIDMLSTAEGQAKFARVGHSSFALYAFLSQISLEENMCSDRTVALLEGQRRCAASQRQKAIAFHQLGCVLFARKQYNEALAYFEAAMEQGHVYSMAGAARIKCLKGQRAAAYEECAAVVSSYKPSGWMFQERSLYSDGLEKFADLTKATELDPTLSYPYKYRAAALMDEQKVHAAITEINRILGFKVTSDCLELRAYFCLALQEYEGAVRDVRALLTLDPSYMMYAGRVGANQLLRLLSQHVEQWSKADCWMQLYDRWSSVDDIGSLAVVHQMLESDPRKGLLFFRQSLLLLRLNCPKAAMRSLRKARDNAGSDHERLVYEGWILYDTGHREEALQKAEESIAYQRSFEAFFLKAYALADTSLDPSSFAKVVELLEEALKCPSDGLRKGQALNNLGSVYVDCNEFKLAADCYVNALKIRHTRAHQGLARVHALQGDRKAAHEEMTRLIEKARNNASAYEKRSEYCERDMTMADLSMVTQLDPLRTYPYRYRAAVLMDGHKEREAIMELSKAISFNADLQLLHLRAAFHECNGDFEGAKRDCRAALSVDPTHSDTLELHSRVTNREA</sequence>
<evidence type="ECO:0008006" key="8">
    <source>
        <dbReference type="Google" id="ProtNLM"/>
    </source>
</evidence>
<dbReference type="GeneID" id="112284634"/>
<evidence type="ECO:0000256" key="1">
    <source>
        <dbReference type="ARBA" id="ARBA00004906"/>
    </source>
</evidence>
<evidence type="ECO:0000313" key="7">
    <source>
        <dbReference type="Proteomes" id="UP000006727"/>
    </source>
</evidence>
<dbReference type="STRING" id="3218.A0A2K1KB64"/>
<feature type="repeat" description="TPR" evidence="2">
    <location>
        <begin position="730"/>
        <end position="763"/>
    </location>
</feature>
<dbReference type="RefSeq" id="XP_024380394.1">
    <property type="nucleotide sequence ID" value="XM_024524626.2"/>
</dbReference>
<dbReference type="EnsemblPlants" id="Pp3c7_10100V3.2">
    <property type="protein sequence ID" value="Pp3c7_10100V3.2"/>
    <property type="gene ID" value="Pp3c7_10100"/>
</dbReference>
<dbReference type="Pfam" id="PF13374">
    <property type="entry name" value="TPR_10"/>
    <property type="match status" value="1"/>
</dbReference>
<feature type="coiled-coil region" evidence="3">
    <location>
        <begin position="782"/>
        <end position="809"/>
    </location>
</feature>
<accession>A0A2K1KB64</accession>
<dbReference type="SMART" id="SM00028">
    <property type="entry name" value="TPR"/>
    <property type="match status" value="5"/>
</dbReference>
<dbReference type="Gene3D" id="3.30.710.10">
    <property type="entry name" value="Potassium Channel Kv1.1, Chain A"/>
    <property type="match status" value="1"/>
</dbReference>
<dbReference type="EnsemblPlants" id="Pp3c7_10100V3.1">
    <property type="protein sequence ID" value="Pp3c7_10100V3.1"/>
    <property type="gene ID" value="Pp3c7_10100"/>
</dbReference>
<keyword evidence="7" id="KW-1185">Reference proteome</keyword>
<dbReference type="Gramene" id="Pp3c7_10100V3.2">
    <property type="protein sequence ID" value="Pp3c7_10100V3.2"/>
    <property type="gene ID" value="Pp3c7_10100"/>
</dbReference>
<dbReference type="KEGG" id="ppp:112284634"/>
<dbReference type="SUPFAM" id="SSF54695">
    <property type="entry name" value="POZ domain"/>
    <property type="match status" value="1"/>
</dbReference>
<dbReference type="InterPro" id="IPR019734">
    <property type="entry name" value="TPR_rpt"/>
</dbReference>
<evidence type="ECO:0000256" key="4">
    <source>
        <dbReference type="SAM" id="MobiDB-lite"/>
    </source>
</evidence>
<evidence type="ECO:0000256" key="2">
    <source>
        <dbReference type="PROSITE-ProRule" id="PRU00339"/>
    </source>
</evidence>
<dbReference type="SUPFAM" id="SSF48452">
    <property type="entry name" value="TPR-like"/>
    <property type="match status" value="2"/>
</dbReference>
<gene>
    <name evidence="6" type="primary">LOC112284634</name>
    <name evidence="5" type="ORF">PHYPA_010200</name>
</gene>
<dbReference type="InterPro" id="IPR011333">
    <property type="entry name" value="SKP1/BTB/POZ_sf"/>
</dbReference>
<feature type="compositionally biased region" description="Low complexity" evidence="4">
    <location>
        <begin position="44"/>
        <end position="55"/>
    </location>
</feature>
<evidence type="ECO:0000256" key="3">
    <source>
        <dbReference type="SAM" id="Coils"/>
    </source>
</evidence>
<dbReference type="PROSITE" id="PS50005">
    <property type="entry name" value="TPR"/>
    <property type="match status" value="1"/>
</dbReference>
<comment type="pathway">
    <text evidence="1">Protein modification; protein ubiquitination.</text>
</comment>
<reference evidence="5 7" key="2">
    <citation type="journal article" date="2018" name="Plant J.">
        <title>The Physcomitrella patens chromosome-scale assembly reveals moss genome structure and evolution.</title>
        <authorList>
            <person name="Lang D."/>
            <person name="Ullrich K.K."/>
            <person name="Murat F."/>
            <person name="Fuchs J."/>
            <person name="Jenkins J."/>
            <person name="Haas F.B."/>
            <person name="Piednoel M."/>
            <person name="Gundlach H."/>
            <person name="Van Bel M."/>
            <person name="Meyberg R."/>
            <person name="Vives C."/>
            <person name="Morata J."/>
            <person name="Symeonidi A."/>
            <person name="Hiss M."/>
            <person name="Muchero W."/>
            <person name="Kamisugi Y."/>
            <person name="Saleh O."/>
            <person name="Blanc G."/>
            <person name="Decker E.L."/>
            <person name="van Gessel N."/>
            <person name="Grimwood J."/>
            <person name="Hayes R.D."/>
            <person name="Graham S.W."/>
            <person name="Gunter L.E."/>
            <person name="McDaniel S.F."/>
            <person name="Hoernstein S.N.W."/>
            <person name="Larsson A."/>
            <person name="Li F.W."/>
            <person name="Perroud P.F."/>
            <person name="Phillips J."/>
            <person name="Ranjan P."/>
            <person name="Rokshar D.S."/>
            <person name="Rothfels C.J."/>
            <person name="Schneider L."/>
            <person name="Shu S."/>
            <person name="Stevenson D.W."/>
            <person name="Thummler F."/>
            <person name="Tillich M."/>
            <person name="Villarreal Aguilar J.C."/>
            <person name="Widiez T."/>
            <person name="Wong G.K."/>
            <person name="Wymore A."/>
            <person name="Zhang Y."/>
            <person name="Zimmer A.D."/>
            <person name="Quatrano R.S."/>
            <person name="Mayer K.F.X."/>
            <person name="Goodstein D."/>
            <person name="Casacuberta J.M."/>
            <person name="Vandepoele K."/>
            <person name="Reski R."/>
            <person name="Cuming A.C."/>
            <person name="Tuskan G.A."/>
            <person name="Maumus F."/>
            <person name="Salse J."/>
            <person name="Schmutz J."/>
            <person name="Rensing S.A."/>
        </authorList>
    </citation>
    <scope>NUCLEOTIDE SEQUENCE [LARGE SCALE GENOMIC DNA]</scope>
    <source>
        <strain evidence="6 7">cv. Gransden 2004</strain>
    </source>
</reference>
<dbReference type="Gramene" id="Pp3c7_10100V3.1">
    <property type="protein sequence ID" value="Pp3c7_10100V3.1"/>
    <property type="gene ID" value="Pp3c7_10100"/>
</dbReference>
<keyword evidence="3" id="KW-0175">Coiled coil</keyword>
<dbReference type="InterPro" id="IPR044631">
    <property type="entry name" value="ETO1-like"/>
</dbReference>
<feature type="region of interest" description="Disordered" evidence="4">
    <location>
        <begin position="28"/>
        <end position="55"/>
    </location>
</feature>
<keyword evidence="2" id="KW-0802">TPR repeat</keyword>
<proteinExistence type="predicted"/>
<dbReference type="InterPro" id="IPR011990">
    <property type="entry name" value="TPR-like_helical_dom_sf"/>
</dbReference>
<dbReference type="PaxDb" id="3218-PP1S87_50V6.1"/>
<reference evidence="6" key="3">
    <citation type="submission" date="2020-12" db="UniProtKB">
        <authorList>
            <consortium name="EnsemblPlants"/>
        </authorList>
    </citation>
    <scope>IDENTIFICATION</scope>
</reference>
<dbReference type="OrthoDB" id="9997739at2759"/>
<organism evidence="5">
    <name type="scientific">Physcomitrium patens</name>
    <name type="common">Spreading-leaved earth moss</name>
    <name type="synonym">Physcomitrella patens</name>
    <dbReference type="NCBI Taxonomy" id="3218"/>
    <lineage>
        <taxon>Eukaryota</taxon>
        <taxon>Viridiplantae</taxon>
        <taxon>Streptophyta</taxon>
        <taxon>Embryophyta</taxon>
        <taxon>Bryophyta</taxon>
        <taxon>Bryophytina</taxon>
        <taxon>Bryopsida</taxon>
        <taxon>Funariidae</taxon>
        <taxon>Funariales</taxon>
        <taxon>Funariaceae</taxon>
        <taxon>Physcomitrium</taxon>
    </lineage>
</organism>
<evidence type="ECO:0000313" key="5">
    <source>
        <dbReference type="EMBL" id="PNR51014.1"/>
    </source>
</evidence>
<protein>
    <recommendedName>
        <fullName evidence="8">Ethylene OVERPRODUCER1-like protein</fullName>
    </recommendedName>
</protein>
<dbReference type="AlphaFoldDB" id="A0A2K1KB64"/>
<dbReference type="Gene3D" id="1.25.40.10">
    <property type="entry name" value="Tetratricopeptide repeat domain"/>
    <property type="match status" value="3"/>
</dbReference>